<sequence>MTSGSAIAIKSSKFACKVYGQSGGAKLVDLVQDLSQFVRRFKRN</sequence>
<gene>
    <name evidence="1" type="ORF">SBF1_2720003</name>
</gene>
<evidence type="ECO:0000313" key="2">
    <source>
        <dbReference type="Proteomes" id="UP000238916"/>
    </source>
</evidence>
<dbReference type="Proteomes" id="UP000238916">
    <property type="component" value="Unassembled WGS sequence"/>
</dbReference>
<protein>
    <submittedName>
        <fullName evidence="1">Uncharacterized protein</fullName>
    </submittedName>
</protein>
<name>A0A2U3KU21_9FIRM</name>
<organism evidence="1 2">
    <name type="scientific">Candidatus Desulfosporosinus infrequens</name>
    <dbReference type="NCBI Taxonomy" id="2043169"/>
    <lineage>
        <taxon>Bacteria</taxon>
        <taxon>Bacillati</taxon>
        <taxon>Bacillota</taxon>
        <taxon>Clostridia</taxon>
        <taxon>Eubacteriales</taxon>
        <taxon>Desulfitobacteriaceae</taxon>
        <taxon>Desulfosporosinus</taxon>
    </lineage>
</organism>
<dbReference type="EMBL" id="OMOF01000193">
    <property type="protein sequence ID" value="SPF43090.1"/>
    <property type="molecule type" value="Genomic_DNA"/>
</dbReference>
<accession>A0A2U3KU21</accession>
<dbReference type="AlphaFoldDB" id="A0A2U3KU21"/>
<reference evidence="2" key="1">
    <citation type="submission" date="2018-02" db="EMBL/GenBank/DDBJ databases">
        <authorList>
            <person name="Hausmann B."/>
        </authorList>
    </citation>
    <scope>NUCLEOTIDE SEQUENCE [LARGE SCALE GENOMIC DNA]</scope>
    <source>
        <strain evidence="2">Peat soil MAG SbF1</strain>
    </source>
</reference>
<evidence type="ECO:0000313" key="1">
    <source>
        <dbReference type="EMBL" id="SPF43090.1"/>
    </source>
</evidence>
<proteinExistence type="predicted"/>